<evidence type="ECO:0008006" key="5">
    <source>
        <dbReference type="Google" id="ProtNLM"/>
    </source>
</evidence>
<accession>A0A8E2JB52</accession>
<feature type="chain" id="PRO_5034759669" description="Secreted protein" evidence="2">
    <location>
        <begin position="30"/>
        <end position="117"/>
    </location>
</feature>
<feature type="signal peptide" evidence="2">
    <location>
        <begin position="1"/>
        <end position="29"/>
    </location>
</feature>
<evidence type="ECO:0000313" key="3">
    <source>
        <dbReference type="EMBL" id="OCK75514.1"/>
    </source>
</evidence>
<proteinExistence type="predicted"/>
<evidence type="ECO:0000313" key="4">
    <source>
        <dbReference type="Proteomes" id="UP000250266"/>
    </source>
</evidence>
<keyword evidence="4" id="KW-1185">Reference proteome</keyword>
<dbReference type="Proteomes" id="UP000250266">
    <property type="component" value="Unassembled WGS sequence"/>
</dbReference>
<gene>
    <name evidence="3" type="ORF">K432DRAFT_170919</name>
</gene>
<feature type="region of interest" description="Disordered" evidence="1">
    <location>
        <begin position="86"/>
        <end position="107"/>
    </location>
</feature>
<dbReference type="AlphaFoldDB" id="A0A8E2JB52"/>
<evidence type="ECO:0000256" key="2">
    <source>
        <dbReference type="SAM" id="SignalP"/>
    </source>
</evidence>
<protein>
    <recommendedName>
        <fullName evidence="5">Secreted protein</fullName>
    </recommendedName>
</protein>
<keyword evidence="2" id="KW-0732">Signal</keyword>
<organism evidence="3 4">
    <name type="scientific">Lepidopterella palustris CBS 459.81</name>
    <dbReference type="NCBI Taxonomy" id="1314670"/>
    <lineage>
        <taxon>Eukaryota</taxon>
        <taxon>Fungi</taxon>
        <taxon>Dikarya</taxon>
        <taxon>Ascomycota</taxon>
        <taxon>Pezizomycotina</taxon>
        <taxon>Dothideomycetes</taxon>
        <taxon>Pleosporomycetidae</taxon>
        <taxon>Mytilinidiales</taxon>
        <taxon>Argynnaceae</taxon>
        <taxon>Lepidopterella</taxon>
    </lineage>
</organism>
<sequence>MRSSHSFAHSGHLNLFTSALLVTLDLSAAVFSTKTVECMRGHCGRFSSLRVRHRYSIHRQKGVVSLDLAPCLARSTIGHFLYTRRAAREGGESESEREREREREGEREIISGCNLCI</sequence>
<dbReference type="EMBL" id="KV745308">
    <property type="protein sequence ID" value="OCK75514.1"/>
    <property type="molecule type" value="Genomic_DNA"/>
</dbReference>
<evidence type="ECO:0000256" key="1">
    <source>
        <dbReference type="SAM" id="MobiDB-lite"/>
    </source>
</evidence>
<name>A0A8E2JB52_9PEZI</name>
<reference evidence="3 4" key="1">
    <citation type="journal article" date="2016" name="Nat. Commun.">
        <title>Ectomycorrhizal ecology is imprinted in the genome of the dominant symbiotic fungus Cenococcum geophilum.</title>
        <authorList>
            <consortium name="DOE Joint Genome Institute"/>
            <person name="Peter M."/>
            <person name="Kohler A."/>
            <person name="Ohm R.A."/>
            <person name="Kuo A."/>
            <person name="Krutzmann J."/>
            <person name="Morin E."/>
            <person name="Arend M."/>
            <person name="Barry K.W."/>
            <person name="Binder M."/>
            <person name="Choi C."/>
            <person name="Clum A."/>
            <person name="Copeland A."/>
            <person name="Grisel N."/>
            <person name="Haridas S."/>
            <person name="Kipfer T."/>
            <person name="LaButti K."/>
            <person name="Lindquist E."/>
            <person name="Lipzen A."/>
            <person name="Maire R."/>
            <person name="Meier B."/>
            <person name="Mihaltcheva S."/>
            <person name="Molinier V."/>
            <person name="Murat C."/>
            <person name="Poggeler S."/>
            <person name="Quandt C.A."/>
            <person name="Sperisen C."/>
            <person name="Tritt A."/>
            <person name="Tisserant E."/>
            <person name="Crous P.W."/>
            <person name="Henrissat B."/>
            <person name="Nehls U."/>
            <person name="Egli S."/>
            <person name="Spatafora J.W."/>
            <person name="Grigoriev I.V."/>
            <person name="Martin F.M."/>
        </authorList>
    </citation>
    <scope>NUCLEOTIDE SEQUENCE [LARGE SCALE GENOMIC DNA]</scope>
    <source>
        <strain evidence="3 4">CBS 459.81</strain>
    </source>
</reference>